<dbReference type="Gene3D" id="3.30.470.10">
    <property type="match status" value="1"/>
</dbReference>
<dbReference type="PROSITE" id="PS00770">
    <property type="entry name" value="AA_TRANSFER_CLASS_4"/>
    <property type="match status" value="1"/>
</dbReference>
<dbReference type="RefSeq" id="WP_335962426.1">
    <property type="nucleotide sequence ID" value="NZ_JAXBLX010000029.1"/>
</dbReference>
<comment type="cofactor">
    <cofactor evidence="1 5">
        <name>pyridoxal 5'-phosphate</name>
        <dbReference type="ChEBI" id="CHEBI:597326"/>
    </cofactor>
</comment>
<comment type="caution">
    <text evidence="6">The sequence shown here is derived from an EMBL/GenBank/DDBJ whole genome shotgun (WGS) entry which is preliminary data.</text>
</comment>
<dbReference type="NCBIfam" id="NF005800">
    <property type="entry name" value="PRK07650.1"/>
    <property type="match status" value="1"/>
</dbReference>
<dbReference type="EC" id="4.1.3.38" evidence="6"/>
<evidence type="ECO:0000256" key="5">
    <source>
        <dbReference type="RuleBase" id="RU004516"/>
    </source>
</evidence>
<keyword evidence="3 5" id="KW-0663">Pyridoxal phosphate</keyword>
<dbReference type="Pfam" id="PF01063">
    <property type="entry name" value="Aminotran_4"/>
    <property type="match status" value="1"/>
</dbReference>
<dbReference type="InterPro" id="IPR050571">
    <property type="entry name" value="Class-IV_PLP-Dep_Aminotrnsfr"/>
</dbReference>
<keyword evidence="7" id="KW-1185">Reference proteome</keyword>
<organism evidence="6 7">
    <name type="scientific">Halalkalibacter kiskunsagensis</name>
    <dbReference type="NCBI Taxonomy" id="1548599"/>
    <lineage>
        <taxon>Bacteria</taxon>
        <taxon>Bacillati</taxon>
        <taxon>Bacillota</taxon>
        <taxon>Bacilli</taxon>
        <taxon>Bacillales</taxon>
        <taxon>Bacillaceae</taxon>
        <taxon>Halalkalibacter</taxon>
    </lineage>
</organism>
<dbReference type="PANTHER" id="PTHR42743:SF11">
    <property type="entry name" value="AMINODEOXYCHORISMATE LYASE"/>
    <property type="match status" value="1"/>
</dbReference>
<protein>
    <submittedName>
        <fullName evidence="6">Aminodeoxychorismate lyase</fullName>
        <ecNumber evidence="6">4.1.3.38</ecNumber>
    </submittedName>
</protein>
<dbReference type="InterPro" id="IPR043132">
    <property type="entry name" value="BCAT-like_C"/>
</dbReference>
<evidence type="ECO:0000256" key="4">
    <source>
        <dbReference type="RuleBase" id="RU004106"/>
    </source>
</evidence>
<dbReference type="PANTHER" id="PTHR42743">
    <property type="entry name" value="AMINO-ACID AMINOTRANSFERASE"/>
    <property type="match status" value="1"/>
</dbReference>
<name>A0ABV6KIN8_9BACI</name>
<evidence type="ECO:0000313" key="6">
    <source>
        <dbReference type="EMBL" id="MFC0472910.1"/>
    </source>
</evidence>
<dbReference type="InterPro" id="IPR036038">
    <property type="entry name" value="Aminotransferase-like"/>
</dbReference>
<comment type="similarity">
    <text evidence="2 4">Belongs to the class-IV pyridoxal-phosphate-dependent aminotransferase family.</text>
</comment>
<evidence type="ECO:0000256" key="3">
    <source>
        <dbReference type="ARBA" id="ARBA00022898"/>
    </source>
</evidence>
<dbReference type="SUPFAM" id="SSF56752">
    <property type="entry name" value="D-aminoacid aminotransferase-like PLP-dependent enzymes"/>
    <property type="match status" value="1"/>
</dbReference>
<dbReference type="InterPro" id="IPR043131">
    <property type="entry name" value="BCAT-like_N"/>
</dbReference>
<dbReference type="InterPro" id="IPR018300">
    <property type="entry name" value="Aminotrans_IV_CS"/>
</dbReference>
<dbReference type="EMBL" id="JBHLUX010000089">
    <property type="protein sequence ID" value="MFC0472910.1"/>
    <property type="molecule type" value="Genomic_DNA"/>
</dbReference>
<dbReference type="GO" id="GO:0008696">
    <property type="term" value="F:4-amino-4-deoxychorismate lyase activity"/>
    <property type="evidence" value="ECO:0007669"/>
    <property type="project" value="UniProtKB-EC"/>
</dbReference>
<proteinExistence type="inferred from homology"/>
<evidence type="ECO:0000256" key="1">
    <source>
        <dbReference type="ARBA" id="ARBA00001933"/>
    </source>
</evidence>
<evidence type="ECO:0000256" key="2">
    <source>
        <dbReference type="ARBA" id="ARBA00009320"/>
    </source>
</evidence>
<keyword evidence="6" id="KW-0456">Lyase</keyword>
<reference evidence="6 7" key="1">
    <citation type="submission" date="2024-09" db="EMBL/GenBank/DDBJ databases">
        <authorList>
            <person name="Sun Q."/>
            <person name="Mori K."/>
        </authorList>
    </citation>
    <scope>NUCLEOTIDE SEQUENCE [LARGE SCALE GENOMIC DNA]</scope>
    <source>
        <strain evidence="6 7">NCAIM B.02610</strain>
    </source>
</reference>
<dbReference type="Proteomes" id="UP001589838">
    <property type="component" value="Unassembled WGS sequence"/>
</dbReference>
<dbReference type="Gene3D" id="3.20.10.10">
    <property type="entry name" value="D-amino Acid Aminotransferase, subunit A, domain 2"/>
    <property type="match status" value="1"/>
</dbReference>
<evidence type="ECO:0000313" key="7">
    <source>
        <dbReference type="Proteomes" id="UP001589838"/>
    </source>
</evidence>
<accession>A0ABV6KIN8</accession>
<gene>
    <name evidence="6" type="primary">pabC</name>
    <name evidence="6" type="ORF">ACFFHM_21070</name>
</gene>
<dbReference type="InterPro" id="IPR001544">
    <property type="entry name" value="Aminotrans_IV"/>
</dbReference>
<sequence length="288" mass="32500">MFVYINGQVVSKEEATISAFDHGYMYGLGLFETFRVDHGHPFLLDDHFQRLQEGLATLGIKWSMKREEIVGVIQALLLANQLESAYVRWNVAAGPNELGLYTGEYTNPTTIVYMKPLPTQSVISKSARILSTKRNTPEGEFRLKSHHYLNNVLAKRELGDTSNDEGIFLTEAGFVAEGIVSNLFWVKEGIVFTPSVKTGILDGIMRQFVLSLLERKNIPYQIGFFRPDHVLNADEAFITNSIQEVVSLHSLSDKLYSGEQLIACELRRLIAFYRERLWSSSELNGGTT</sequence>